<reference evidence="2" key="1">
    <citation type="journal article" date="2020" name="mSystems">
        <title>Genome- and Community-Level Interaction Insights into Carbon Utilization and Element Cycling Functions of Hydrothermarchaeota in Hydrothermal Sediment.</title>
        <authorList>
            <person name="Zhou Z."/>
            <person name="Liu Y."/>
            <person name="Xu W."/>
            <person name="Pan J."/>
            <person name="Luo Z.H."/>
            <person name="Li M."/>
        </authorList>
    </citation>
    <scope>NUCLEOTIDE SEQUENCE [LARGE SCALE GENOMIC DNA]</scope>
    <source>
        <strain evidence="2">SpSt-573</strain>
    </source>
</reference>
<evidence type="ECO:0000256" key="1">
    <source>
        <dbReference type="SAM" id="Phobius"/>
    </source>
</evidence>
<comment type="caution">
    <text evidence="2">The sequence shown here is derived from an EMBL/GenBank/DDBJ whole genome shotgun (WGS) entry which is preliminary data.</text>
</comment>
<keyword evidence="1" id="KW-0812">Transmembrane</keyword>
<proteinExistence type="predicted"/>
<sequence length="109" mass="11495">MISLGVDELMIIMAVSMMVLGAISLIAGIVVLVYRASGKDVRTLADQTVRLAQKGLAEEVSGLVGNASALLDALNQLVKTTTGVGVFLIIVGFILFAGAYFLITRVYSF</sequence>
<evidence type="ECO:0000313" key="2">
    <source>
        <dbReference type="EMBL" id="HGS20444.1"/>
    </source>
</evidence>
<dbReference type="EMBL" id="DSYK01000052">
    <property type="protein sequence ID" value="HGS20444.1"/>
    <property type="molecule type" value="Genomic_DNA"/>
</dbReference>
<feature type="transmembrane region" description="Helical" evidence="1">
    <location>
        <begin position="84"/>
        <end position="103"/>
    </location>
</feature>
<dbReference type="AlphaFoldDB" id="A0A7C4PIQ6"/>
<accession>A0A7C4PIQ6</accession>
<organism evidence="2">
    <name type="scientific">Anaerolinea thermolimosa</name>
    <dbReference type="NCBI Taxonomy" id="229919"/>
    <lineage>
        <taxon>Bacteria</taxon>
        <taxon>Bacillati</taxon>
        <taxon>Chloroflexota</taxon>
        <taxon>Anaerolineae</taxon>
        <taxon>Anaerolineales</taxon>
        <taxon>Anaerolineaceae</taxon>
        <taxon>Anaerolinea</taxon>
    </lineage>
</organism>
<keyword evidence="1" id="KW-1133">Transmembrane helix</keyword>
<feature type="transmembrane region" description="Helical" evidence="1">
    <location>
        <begin position="12"/>
        <end position="34"/>
    </location>
</feature>
<name>A0A7C4PIQ6_9CHLR</name>
<gene>
    <name evidence="2" type="ORF">ENT37_01080</name>
</gene>
<keyword evidence="1" id="KW-0472">Membrane</keyword>
<protein>
    <submittedName>
        <fullName evidence="2">Uncharacterized protein</fullName>
    </submittedName>
</protein>